<comment type="caution">
    <text evidence="2">The sequence shown here is derived from an EMBL/GenBank/DDBJ whole genome shotgun (WGS) entry which is preliminary data.</text>
</comment>
<feature type="region of interest" description="Disordered" evidence="1">
    <location>
        <begin position="23"/>
        <end position="131"/>
    </location>
</feature>
<dbReference type="Proteomes" id="UP001460270">
    <property type="component" value="Unassembled WGS sequence"/>
</dbReference>
<accession>A0AAW0MK90</accession>
<gene>
    <name evidence="2" type="ORF">WMY93_032809</name>
</gene>
<reference evidence="3" key="1">
    <citation type="submission" date="2024-04" db="EMBL/GenBank/DDBJ databases">
        <title>Salinicola lusitanus LLJ914,a marine bacterium isolated from the Okinawa Trough.</title>
        <authorList>
            <person name="Li J."/>
        </authorList>
    </citation>
    <scope>NUCLEOTIDE SEQUENCE [LARGE SCALE GENOMIC DNA]</scope>
</reference>
<proteinExistence type="predicted"/>
<dbReference type="AlphaFoldDB" id="A0AAW0MK90"/>
<name>A0AAW0MK90_9GOBI</name>
<evidence type="ECO:0000313" key="3">
    <source>
        <dbReference type="Proteomes" id="UP001460270"/>
    </source>
</evidence>
<keyword evidence="3" id="KW-1185">Reference proteome</keyword>
<feature type="compositionally biased region" description="Polar residues" evidence="1">
    <location>
        <begin position="83"/>
        <end position="92"/>
    </location>
</feature>
<feature type="compositionally biased region" description="Basic and acidic residues" evidence="1">
    <location>
        <begin position="93"/>
        <end position="107"/>
    </location>
</feature>
<feature type="compositionally biased region" description="Acidic residues" evidence="1">
    <location>
        <begin position="108"/>
        <end position="125"/>
    </location>
</feature>
<organism evidence="2 3">
    <name type="scientific">Mugilogobius chulae</name>
    <name type="common">yellowstripe goby</name>
    <dbReference type="NCBI Taxonomy" id="88201"/>
    <lineage>
        <taxon>Eukaryota</taxon>
        <taxon>Metazoa</taxon>
        <taxon>Chordata</taxon>
        <taxon>Craniata</taxon>
        <taxon>Vertebrata</taxon>
        <taxon>Euteleostomi</taxon>
        <taxon>Actinopterygii</taxon>
        <taxon>Neopterygii</taxon>
        <taxon>Teleostei</taxon>
        <taxon>Neoteleostei</taxon>
        <taxon>Acanthomorphata</taxon>
        <taxon>Gobiaria</taxon>
        <taxon>Gobiiformes</taxon>
        <taxon>Gobioidei</taxon>
        <taxon>Gobiidae</taxon>
        <taxon>Gobionellinae</taxon>
        <taxon>Mugilogobius</taxon>
    </lineage>
</organism>
<feature type="compositionally biased region" description="Low complexity" evidence="1">
    <location>
        <begin position="26"/>
        <end position="37"/>
    </location>
</feature>
<evidence type="ECO:0000313" key="2">
    <source>
        <dbReference type="EMBL" id="KAK7880550.1"/>
    </source>
</evidence>
<evidence type="ECO:0000256" key="1">
    <source>
        <dbReference type="SAM" id="MobiDB-lite"/>
    </source>
</evidence>
<feature type="compositionally biased region" description="Acidic residues" evidence="1">
    <location>
        <begin position="63"/>
        <end position="74"/>
    </location>
</feature>
<protein>
    <submittedName>
        <fullName evidence="2">Uncharacterized protein</fullName>
    </submittedName>
</protein>
<feature type="compositionally biased region" description="Polar residues" evidence="1">
    <location>
        <begin position="38"/>
        <end position="59"/>
    </location>
</feature>
<dbReference type="EMBL" id="JBBPFD010000081">
    <property type="protein sequence ID" value="KAK7880550.1"/>
    <property type="molecule type" value="Genomic_DNA"/>
</dbReference>
<sequence>MRILEQNGRHVLPDTAPLVVTEQTCSSSRADSCSSESVNDYENTVTDPASPIVSQQLCLDSNDSSDDEDDDDEPNYVNVESMAPQNQSQRSVLSHDQHQTNHERAESDETIDDDSDDDDDEDTEGDYVNQQ</sequence>